<accession>A0A067JWG5</accession>
<protein>
    <submittedName>
        <fullName evidence="2">Uncharacterized protein</fullName>
    </submittedName>
</protein>
<proteinExistence type="predicted"/>
<evidence type="ECO:0000313" key="2">
    <source>
        <dbReference type="EMBL" id="KDP23889.1"/>
    </source>
</evidence>
<keyword evidence="3" id="KW-1185">Reference proteome</keyword>
<evidence type="ECO:0000313" key="3">
    <source>
        <dbReference type="Proteomes" id="UP000027138"/>
    </source>
</evidence>
<dbReference type="EMBL" id="KK915179">
    <property type="protein sequence ID" value="KDP23889.1"/>
    <property type="molecule type" value="Genomic_DNA"/>
</dbReference>
<evidence type="ECO:0000256" key="1">
    <source>
        <dbReference type="SAM" id="MobiDB-lite"/>
    </source>
</evidence>
<organism evidence="2 3">
    <name type="scientific">Jatropha curcas</name>
    <name type="common">Barbados nut</name>
    <dbReference type="NCBI Taxonomy" id="180498"/>
    <lineage>
        <taxon>Eukaryota</taxon>
        <taxon>Viridiplantae</taxon>
        <taxon>Streptophyta</taxon>
        <taxon>Embryophyta</taxon>
        <taxon>Tracheophyta</taxon>
        <taxon>Spermatophyta</taxon>
        <taxon>Magnoliopsida</taxon>
        <taxon>eudicotyledons</taxon>
        <taxon>Gunneridae</taxon>
        <taxon>Pentapetalae</taxon>
        <taxon>rosids</taxon>
        <taxon>fabids</taxon>
        <taxon>Malpighiales</taxon>
        <taxon>Euphorbiaceae</taxon>
        <taxon>Crotonoideae</taxon>
        <taxon>Jatropheae</taxon>
        <taxon>Jatropha</taxon>
    </lineage>
</organism>
<sequence>MVHLVQTNADRSLMPPSMVVSPPEPHHRNQKMGNTRLTRRSRSKVLQLTESTGDGESRRRSGPGGGTSSMIPFVSGVYCVNGDHRWVPIVEHLQFGCLVVGICGRWPENAVNKGGGGCRATREEEGEERKKKEIMSVSRSFWFNSNWFSLIQRFGLIFARFAGFSLGFQVIRVVFEKSI</sequence>
<feature type="compositionally biased region" description="Polar residues" evidence="1">
    <location>
        <begin position="1"/>
        <end position="10"/>
    </location>
</feature>
<dbReference type="Proteomes" id="UP000027138">
    <property type="component" value="Unassembled WGS sequence"/>
</dbReference>
<name>A0A067JWG5_JATCU</name>
<gene>
    <name evidence="2" type="ORF">JCGZ_26631</name>
</gene>
<dbReference type="AlphaFoldDB" id="A0A067JWG5"/>
<reference evidence="2 3" key="1">
    <citation type="journal article" date="2014" name="PLoS ONE">
        <title>Global Analysis of Gene Expression Profiles in Physic Nut (Jatropha curcas L.) Seedlings Exposed to Salt Stress.</title>
        <authorList>
            <person name="Zhang L."/>
            <person name="Zhang C."/>
            <person name="Wu P."/>
            <person name="Chen Y."/>
            <person name="Li M."/>
            <person name="Jiang H."/>
            <person name="Wu G."/>
        </authorList>
    </citation>
    <scope>NUCLEOTIDE SEQUENCE [LARGE SCALE GENOMIC DNA]</scope>
    <source>
        <strain evidence="3">cv. GZQX0401</strain>
        <tissue evidence="2">Young leaves</tissue>
    </source>
</reference>
<feature type="region of interest" description="Disordered" evidence="1">
    <location>
        <begin position="1"/>
        <end position="68"/>
    </location>
</feature>